<dbReference type="PANTHER" id="PTHR32322:SF18">
    <property type="entry name" value="S-ADENOSYLMETHIONINE_S-ADENOSYLHOMOCYSTEINE TRANSPORTER"/>
    <property type="match status" value="1"/>
</dbReference>
<feature type="transmembrane region" description="Helical" evidence="7">
    <location>
        <begin position="67"/>
        <end position="86"/>
    </location>
</feature>
<sequence length="299" mass="32955">MVYPYILMIFVVIFYAGNILIGKAINELPPFTIAFLRLVVAFIVLLPIGYRKAWQYRLKFLEYKKPFLVMTLTGVTFFNTIIYGALQFTTSTNVAVIETVIPVATVALGAFLIKEKLQPLQLVGIFLSLFGALWVVLNGNISNLATMDWNVGDGIMVGAIVCWAIYSILVKQYLHLFPPYAALLVMTGVSVIVLFPIVVAEWFVTGVPSFVPSNLMGLAYLGIFPSFIALIFYNHSVEKLGASQAAVFINFLPVVTMIGASIWLGEEMTGMKVIGAWTVISGVLLTTQIKARDYNKGLS</sequence>
<reference evidence="10" key="1">
    <citation type="journal article" date="2019" name="Int. J. Syst. Evol. Microbiol.">
        <title>The Global Catalogue of Microorganisms (GCM) 10K type strain sequencing project: providing services to taxonomists for standard genome sequencing and annotation.</title>
        <authorList>
            <consortium name="The Broad Institute Genomics Platform"/>
            <consortium name="The Broad Institute Genome Sequencing Center for Infectious Disease"/>
            <person name="Wu L."/>
            <person name="Ma J."/>
        </authorList>
    </citation>
    <scope>NUCLEOTIDE SEQUENCE [LARGE SCALE GENOMIC DNA]</scope>
    <source>
        <strain evidence="10">CCUG 56754</strain>
    </source>
</reference>
<dbReference type="Proteomes" id="UP001597040">
    <property type="component" value="Unassembled WGS sequence"/>
</dbReference>
<evidence type="ECO:0000313" key="9">
    <source>
        <dbReference type="EMBL" id="MFD1040530.1"/>
    </source>
</evidence>
<evidence type="ECO:0000256" key="6">
    <source>
        <dbReference type="ARBA" id="ARBA00023136"/>
    </source>
</evidence>
<gene>
    <name evidence="9" type="ORF">ACFQ3N_19310</name>
</gene>
<keyword evidence="5 7" id="KW-1133">Transmembrane helix</keyword>
<dbReference type="EMBL" id="JBHTKJ010000073">
    <property type="protein sequence ID" value="MFD1040530.1"/>
    <property type="molecule type" value="Genomic_DNA"/>
</dbReference>
<evidence type="ECO:0000259" key="8">
    <source>
        <dbReference type="Pfam" id="PF00892"/>
    </source>
</evidence>
<evidence type="ECO:0000256" key="5">
    <source>
        <dbReference type="ARBA" id="ARBA00022989"/>
    </source>
</evidence>
<evidence type="ECO:0000313" key="10">
    <source>
        <dbReference type="Proteomes" id="UP001597040"/>
    </source>
</evidence>
<comment type="similarity">
    <text evidence="2">Belongs to the EamA transporter family.</text>
</comment>
<feature type="transmembrane region" description="Helical" evidence="7">
    <location>
        <begin position="92"/>
        <end position="113"/>
    </location>
</feature>
<protein>
    <submittedName>
        <fullName evidence="9">DMT family transporter</fullName>
    </submittedName>
</protein>
<keyword evidence="3" id="KW-1003">Cell membrane</keyword>
<dbReference type="SUPFAM" id="SSF103481">
    <property type="entry name" value="Multidrug resistance efflux transporter EmrE"/>
    <property type="match status" value="2"/>
</dbReference>
<evidence type="ECO:0000256" key="3">
    <source>
        <dbReference type="ARBA" id="ARBA00022475"/>
    </source>
</evidence>
<feature type="domain" description="EamA" evidence="8">
    <location>
        <begin position="152"/>
        <end position="287"/>
    </location>
</feature>
<accession>A0ABW3LQ27</accession>
<feature type="transmembrane region" description="Helical" evidence="7">
    <location>
        <begin position="120"/>
        <end position="137"/>
    </location>
</feature>
<comment type="caution">
    <text evidence="9">The sequence shown here is derived from an EMBL/GenBank/DDBJ whole genome shotgun (WGS) entry which is preliminary data.</text>
</comment>
<dbReference type="Pfam" id="PF00892">
    <property type="entry name" value="EamA"/>
    <property type="match status" value="2"/>
</dbReference>
<evidence type="ECO:0000256" key="1">
    <source>
        <dbReference type="ARBA" id="ARBA00004651"/>
    </source>
</evidence>
<name>A0ABW3LQ27_9BACI</name>
<evidence type="ECO:0000256" key="2">
    <source>
        <dbReference type="ARBA" id="ARBA00007362"/>
    </source>
</evidence>
<proteinExistence type="inferred from homology"/>
<feature type="transmembrane region" description="Helical" evidence="7">
    <location>
        <begin position="28"/>
        <end position="46"/>
    </location>
</feature>
<dbReference type="InterPro" id="IPR000620">
    <property type="entry name" value="EamA_dom"/>
</dbReference>
<feature type="transmembrane region" description="Helical" evidence="7">
    <location>
        <begin position="149"/>
        <end position="169"/>
    </location>
</feature>
<dbReference type="InterPro" id="IPR050638">
    <property type="entry name" value="AA-Vitamin_Transporters"/>
</dbReference>
<feature type="transmembrane region" description="Helical" evidence="7">
    <location>
        <begin position="5"/>
        <end position="22"/>
    </location>
</feature>
<keyword evidence="6 7" id="KW-0472">Membrane</keyword>
<feature type="transmembrane region" description="Helical" evidence="7">
    <location>
        <begin position="245"/>
        <end position="264"/>
    </location>
</feature>
<dbReference type="InterPro" id="IPR037185">
    <property type="entry name" value="EmrE-like"/>
</dbReference>
<evidence type="ECO:0000256" key="4">
    <source>
        <dbReference type="ARBA" id="ARBA00022692"/>
    </source>
</evidence>
<feature type="transmembrane region" description="Helical" evidence="7">
    <location>
        <begin position="181"/>
        <end position="203"/>
    </location>
</feature>
<keyword evidence="4 7" id="KW-0812">Transmembrane</keyword>
<feature type="transmembrane region" description="Helical" evidence="7">
    <location>
        <begin position="215"/>
        <end position="233"/>
    </location>
</feature>
<dbReference type="RefSeq" id="WP_390364690.1">
    <property type="nucleotide sequence ID" value="NZ_JBHTKJ010000073.1"/>
</dbReference>
<dbReference type="PANTHER" id="PTHR32322">
    <property type="entry name" value="INNER MEMBRANE TRANSPORTER"/>
    <property type="match status" value="1"/>
</dbReference>
<evidence type="ECO:0000256" key="7">
    <source>
        <dbReference type="SAM" id="Phobius"/>
    </source>
</evidence>
<comment type="subcellular location">
    <subcellularLocation>
        <location evidence="1">Cell membrane</location>
        <topology evidence="1">Multi-pass membrane protein</topology>
    </subcellularLocation>
</comment>
<keyword evidence="10" id="KW-1185">Reference proteome</keyword>
<organism evidence="9 10">
    <name type="scientific">Virgibacillus byunsanensis</name>
    <dbReference type="NCBI Taxonomy" id="570945"/>
    <lineage>
        <taxon>Bacteria</taxon>
        <taxon>Bacillati</taxon>
        <taxon>Bacillota</taxon>
        <taxon>Bacilli</taxon>
        <taxon>Bacillales</taxon>
        <taxon>Bacillaceae</taxon>
        <taxon>Virgibacillus</taxon>
    </lineage>
</organism>
<feature type="domain" description="EamA" evidence="8">
    <location>
        <begin position="5"/>
        <end position="136"/>
    </location>
</feature>